<protein>
    <submittedName>
        <fullName evidence="2">Type II toxin-antitoxin system VapC family toxin</fullName>
    </submittedName>
</protein>
<evidence type="ECO:0000256" key="1">
    <source>
        <dbReference type="SAM" id="MobiDB-lite"/>
    </source>
</evidence>
<reference evidence="2 3" key="1">
    <citation type="journal article" date="2015" name="Int. J. Syst. Evol. Microbiol.">
        <title>Rhizobium anhuiense sp. nov., isolated from effective nodules of Vicia faba and Pisum sativum.</title>
        <authorList>
            <person name="Zhang Y.J."/>
            <person name="Zheng W.T."/>
            <person name="Everall I."/>
            <person name="Young J.P."/>
            <person name="Zhang X.X."/>
            <person name="Tian C.F."/>
            <person name="Sui X.H."/>
            <person name="Wang E.T."/>
            <person name="Chen W.X."/>
        </authorList>
    </citation>
    <scope>NUCLEOTIDE SEQUENCE [LARGE SCALE GENOMIC DNA]</scope>
    <source>
        <strain evidence="2 3">CCBAU 23252</strain>
    </source>
</reference>
<proteinExistence type="predicted"/>
<name>A0A3S0RH49_9HYPH</name>
<evidence type="ECO:0000313" key="3">
    <source>
        <dbReference type="Proteomes" id="UP000273611"/>
    </source>
</evidence>
<feature type="region of interest" description="Disordered" evidence="1">
    <location>
        <begin position="170"/>
        <end position="196"/>
    </location>
</feature>
<accession>A0A3S0RH49</accession>
<sequence>MDTDIVSLMGRQKAPPGLRPWLMRIGIHRLALCYPVITELMRGAHLKVRDDPESALRIANWANDVVKMDFPFPEMTAAVASKYAEMTSVPRLRHLWTVQRNQKSNRLGHDLAISAVAIVHRMPILTANVDDFLRIHELFPLPGLHHPMKARWFVDPVFQVPLPYFDPDEPDPHERALPKLSNPPIIASFEPANGSR</sequence>
<comment type="caution">
    <text evidence="2">The sequence shown here is derived from an EMBL/GenBank/DDBJ whole genome shotgun (WGS) entry which is preliminary data.</text>
</comment>
<dbReference type="Gene3D" id="3.40.50.1010">
    <property type="entry name" value="5'-nuclease"/>
    <property type="match status" value="1"/>
</dbReference>
<evidence type="ECO:0000313" key="2">
    <source>
        <dbReference type="EMBL" id="RUL96536.1"/>
    </source>
</evidence>
<gene>
    <name evidence="2" type="ORF">EEQ99_30590</name>
</gene>
<dbReference type="AlphaFoldDB" id="A0A3S0RH49"/>
<dbReference type="EMBL" id="RIBW01000022">
    <property type="protein sequence ID" value="RUL96536.1"/>
    <property type="molecule type" value="Genomic_DNA"/>
</dbReference>
<dbReference type="SUPFAM" id="SSF88723">
    <property type="entry name" value="PIN domain-like"/>
    <property type="match status" value="1"/>
</dbReference>
<dbReference type="InterPro" id="IPR029060">
    <property type="entry name" value="PIN-like_dom_sf"/>
</dbReference>
<dbReference type="Proteomes" id="UP000273611">
    <property type="component" value="Unassembled WGS sequence"/>
</dbReference>
<organism evidence="2 3">
    <name type="scientific">Rhizobium anhuiense</name>
    <dbReference type="NCBI Taxonomy" id="1184720"/>
    <lineage>
        <taxon>Bacteria</taxon>
        <taxon>Pseudomonadati</taxon>
        <taxon>Pseudomonadota</taxon>
        <taxon>Alphaproteobacteria</taxon>
        <taxon>Hyphomicrobiales</taxon>
        <taxon>Rhizobiaceae</taxon>
        <taxon>Rhizobium/Agrobacterium group</taxon>
        <taxon>Rhizobium</taxon>
    </lineage>
</organism>